<feature type="domain" description="L,D-TPase catalytic" evidence="8">
    <location>
        <begin position="49"/>
        <end position="183"/>
    </location>
</feature>
<sequence length="184" mass="20317">MPSLNRRHVSLGLLAALAACGRSGPSSSPLPSRAGDVPQFKRYFGPPVTQVVVQKGQRRMHLLNGQTVLKSYDFGLGNQPIGHKQFEGDGKTPEGLYFVDRFNPRSRYHLSVGISYPNERDKAYAAQFGRDAGGDIMFHGRGPEGRVLAPRNRDWTAGCIAITDNEIEDVYAMLQPRTPVMIYA</sequence>
<dbReference type="EMBL" id="QZEV01000228">
    <property type="protein sequence ID" value="RJK92905.1"/>
    <property type="molecule type" value="Genomic_DNA"/>
</dbReference>
<evidence type="ECO:0000256" key="4">
    <source>
        <dbReference type="ARBA" id="ARBA00022960"/>
    </source>
</evidence>
<dbReference type="GO" id="GO:0008360">
    <property type="term" value="P:regulation of cell shape"/>
    <property type="evidence" value="ECO:0007669"/>
    <property type="project" value="UniProtKB-UniRule"/>
</dbReference>
<organism evidence="9 10">
    <name type="scientific">Paracoccus aestuarii</name>
    <dbReference type="NCBI Taxonomy" id="453842"/>
    <lineage>
        <taxon>Bacteria</taxon>
        <taxon>Pseudomonadati</taxon>
        <taxon>Pseudomonadota</taxon>
        <taxon>Alphaproteobacteria</taxon>
        <taxon>Rhodobacterales</taxon>
        <taxon>Paracoccaceae</taxon>
        <taxon>Paracoccus</taxon>
    </lineage>
</organism>
<dbReference type="GO" id="GO:0009252">
    <property type="term" value="P:peptidoglycan biosynthetic process"/>
    <property type="evidence" value="ECO:0007669"/>
    <property type="project" value="UniProtKB-UniPathway"/>
</dbReference>
<keyword evidence="4 7" id="KW-0133">Cell shape</keyword>
<keyword evidence="3" id="KW-0808">Transferase</keyword>
<keyword evidence="10" id="KW-1185">Reference proteome</keyword>
<evidence type="ECO:0000313" key="9">
    <source>
        <dbReference type="EMBL" id="RJK92905.1"/>
    </source>
</evidence>
<evidence type="ECO:0000259" key="8">
    <source>
        <dbReference type="PROSITE" id="PS52029"/>
    </source>
</evidence>
<dbReference type="PANTHER" id="PTHR36699:SF1">
    <property type="entry name" value="L,D-TRANSPEPTIDASE YAFK-RELATED"/>
    <property type="match status" value="1"/>
</dbReference>
<keyword evidence="6 7" id="KW-0961">Cell wall biogenesis/degradation</keyword>
<dbReference type="PROSITE" id="PS51257">
    <property type="entry name" value="PROKAR_LIPOPROTEIN"/>
    <property type="match status" value="1"/>
</dbReference>
<evidence type="ECO:0000313" key="10">
    <source>
        <dbReference type="Proteomes" id="UP000285530"/>
    </source>
</evidence>
<evidence type="ECO:0000256" key="5">
    <source>
        <dbReference type="ARBA" id="ARBA00022984"/>
    </source>
</evidence>
<keyword evidence="5 7" id="KW-0573">Peptidoglycan synthesis</keyword>
<evidence type="ECO:0000256" key="1">
    <source>
        <dbReference type="ARBA" id="ARBA00004752"/>
    </source>
</evidence>
<dbReference type="PROSITE" id="PS52029">
    <property type="entry name" value="LD_TPASE"/>
    <property type="match status" value="1"/>
</dbReference>
<feature type="active site" description="Proton donor/acceptor" evidence="7">
    <location>
        <position position="139"/>
    </location>
</feature>
<dbReference type="OrthoDB" id="9809748at2"/>
<proteinExistence type="inferred from homology"/>
<gene>
    <name evidence="9" type="ORF">D3P06_19055</name>
</gene>
<dbReference type="Pfam" id="PF03734">
    <property type="entry name" value="YkuD"/>
    <property type="match status" value="1"/>
</dbReference>
<accession>A0A418ZP65</accession>
<dbReference type="InterPro" id="IPR038063">
    <property type="entry name" value="Transpep_catalytic_dom"/>
</dbReference>
<dbReference type="Proteomes" id="UP000285530">
    <property type="component" value="Unassembled WGS sequence"/>
</dbReference>
<dbReference type="UniPathway" id="UPA00219"/>
<feature type="active site" description="Nucleophile" evidence="7">
    <location>
        <position position="159"/>
    </location>
</feature>
<comment type="similarity">
    <text evidence="2">Belongs to the YkuD family.</text>
</comment>
<comment type="caution">
    <text evidence="9">The sequence shown here is derived from an EMBL/GenBank/DDBJ whole genome shotgun (WGS) entry which is preliminary data.</text>
</comment>
<evidence type="ECO:0000256" key="3">
    <source>
        <dbReference type="ARBA" id="ARBA00022679"/>
    </source>
</evidence>
<reference evidence="9 10" key="1">
    <citation type="submission" date="2018-09" db="EMBL/GenBank/DDBJ databases">
        <title>Paracoccus onubensis nov. sp. a moderate halophilic bacterium isolated from Gruta de las Maravillas (Aracena, Spain).</title>
        <authorList>
            <person name="Jurado V."/>
            <person name="Gutierrez-Patricio S."/>
            <person name="Gonzalez-Pimentel J.L."/>
            <person name="Laiz L."/>
            <person name="Saiz-Jimenez C."/>
        </authorList>
    </citation>
    <scope>NUCLEOTIDE SEQUENCE [LARGE SCALE GENOMIC DNA]</scope>
    <source>
        <strain evidence="9 10">DSM 19484</strain>
    </source>
</reference>
<dbReference type="RefSeq" id="WP_119887946.1">
    <property type="nucleotide sequence ID" value="NZ_CP067172.1"/>
</dbReference>
<dbReference type="Gene3D" id="2.40.440.10">
    <property type="entry name" value="L,D-transpeptidase catalytic domain-like"/>
    <property type="match status" value="1"/>
</dbReference>
<name>A0A418ZP65_9RHOB</name>
<dbReference type="GO" id="GO:0071555">
    <property type="term" value="P:cell wall organization"/>
    <property type="evidence" value="ECO:0007669"/>
    <property type="project" value="UniProtKB-UniRule"/>
</dbReference>
<dbReference type="AlphaFoldDB" id="A0A418ZP65"/>
<dbReference type="PANTHER" id="PTHR36699">
    <property type="entry name" value="LD-TRANSPEPTIDASE"/>
    <property type="match status" value="1"/>
</dbReference>
<comment type="pathway">
    <text evidence="1 7">Cell wall biogenesis; peptidoglycan biosynthesis.</text>
</comment>
<dbReference type="CDD" id="cd16913">
    <property type="entry name" value="YkuD_like"/>
    <property type="match status" value="1"/>
</dbReference>
<dbReference type="GO" id="GO:0004180">
    <property type="term" value="F:carboxypeptidase activity"/>
    <property type="evidence" value="ECO:0007669"/>
    <property type="project" value="UniProtKB-ARBA"/>
</dbReference>
<dbReference type="GO" id="GO:0016740">
    <property type="term" value="F:transferase activity"/>
    <property type="evidence" value="ECO:0007669"/>
    <property type="project" value="UniProtKB-KW"/>
</dbReference>
<dbReference type="SUPFAM" id="SSF141523">
    <property type="entry name" value="L,D-transpeptidase catalytic domain-like"/>
    <property type="match status" value="1"/>
</dbReference>
<evidence type="ECO:0000256" key="2">
    <source>
        <dbReference type="ARBA" id="ARBA00005992"/>
    </source>
</evidence>
<evidence type="ECO:0000256" key="7">
    <source>
        <dbReference type="PROSITE-ProRule" id="PRU01373"/>
    </source>
</evidence>
<evidence type="ECO:0000256" key="6">
    <source>
        <dbReference type="ARBA" id="ARBA00023316"/>
    </source>
</evidence>
<dbReference type="InterPro" id="IPR005490">
    <property type="entry name" value="LD_TPept_cat_dom"/>
</dbReference>
<protein>
    <recommendedName>
        <fullName evidence="8">L,D-TPase catalytic domain-containing protein</fullName>
    </recommendedName>
</protein>